<dbReference type="GO" id="GO:0003924">
    <property type="term" value="F:GTPase activity"/>
    <property type="evidence" value="ECO:0007669"/>
    <property type="project" value="InterPro"/>
</dbReference>
<feature type="binding site" evidence="12">
    <location>
        <position position="24"/>
    </location>
    <ligand>
        <name>Mg(2+)</name>
        <dbReference type="ChEBI" id="CHEBI:18420"/>
    </ligand>
</feature>
<protein>
    <recommendedName>
        <fullName evidence="16">ADP-ribosylation factor</fullName>
    </recommendedName>
</protein>
<dbReference type="SMART" id="SM00177">
    <property type="entry name" value="ARF"/>
    <property type="match status" value="1"/>
</dbReference>
<dbReference type="EMBL" id="CAJOBA010007114">
    <property type="protein sequence ID" value="CAF3792965.1"/>
    <property type="molecule type" value="Genomic_DNA"/>
</dbReference>
<keyword evidence="4" id="KW-0519">Myristate</keyword>
<evidence type="ECO:0000256" key="1">
    <source>
        <dbReference type="ARBA" id="ARBA00004555"/>
    </source>
</evidence>
<dbReference type="Pfam" id="PF00025">
    <property type="entry name" value="Arf"/>
    <property type="match status" value="1"/>
</dbReference>
<dbReference type="InterPro" id="IPR006689">
    <property type="entry name" value="Small_GTPase_ARF/SAR"/>
</dbReference>
<evidence type="ECO:0000313" key="13">
    <source>
        <dbReference type="EMBL" id="CAF1024517.1"/>
    </source>
</evidence>
<keyword evidence="12" id="KW-0479">Metal-binding</keyword>
<evidence type="ECO:0000256" key="4">
    <source>
        <dbReference type="ARBA" id="ARBA00022707"/>
    </source>
</evidence>
<name>A0A8S2JCE9_9BILA</name>
<dbReference type="Gene3D" id="3.40.50.300">
    <property type="entry name" value="P-loop containing nucleotide triphosphate hydrolases"/>
    <property type="match status" value="1"/>
</dbReference>
<keyword evidence="8" id="KW-0333">Golgi apparatus</keyword>
<accession>A0A8S2JCE9</accession>
<evidence type="ECO:0000256" key="2">
    <source>
        <dbReference type="ARBA" id="ARBA00010290"/>
    </source>
</evidence>
<dbReference type="AlphaFoldDB" id="A0A8S2JCE9"/>
<keyword evidence="7" id="KW-0653">Protein transport</keyword>
<evidence type="ECO:0000256" key="3">
    <source>
        <dbReference type="ARBA" id="ARBA00022448"/>
    </source>
</evidence>
<evidence type="ECO:0000256" key="10">
    <source>
        <dbReference type="ARBA" id="ARBA00023288"/>
    </source>
</evidence>
<dbReference type="SUPFAM" id="SSF52540">
    <property type="entry name" value="P-loop containing nucleoside triphosphate hydrolases"/>
    <property type="match status" value="1"/>
</dbReference>
<dbReference type="Proteomes" id="UP000677228">
    <property type="component" value="Unassembled WGS sequence"/>
</dbReference>
<dbReference type="GO" id="GO:0016192">
    <property type="term" value="P:vesicle-mediated transport"/>
    <property type="evidence" value="ECO:0007669"/>
    <property type="project" value="UniProtKB-KW"/>
</dbReference>
<evidence type="ECO:0000313" key="15">
    <source>
        <dbReference type="Proteomes" id="UP000682733"/>
    </source>
</evidence>
<proteinExistence type="inferred from homology"/>
<feature type="binding site" evidence="11">
    <location>
        <position position="42"/>
    </location>
    <ligand>
        <name>GTP</name>
        <dbReference type="ChEBI" id="CHEBI:37565"/>
    </ligand>
</feature>
<dbReference type="GO" id="GO:0015031">
    <property type="term" value="P:protein transport"/>
    <property type="evidence" value="ECO:0007669"/>
    <property type="project" value="UniProtKB-KW"/>
</dbReference>
<dbReference type="GO" id="GO:0005525">
    <property type="term" value="F:GTP binding"/>
    <property type="evidence" value="ECO:0007669"/>
    <property type="project" value="UniProtKB-KW"/>
</dbReference>
<dbReference type="PANTHER" id="PTHR11711">
    <property type="entry name" value="ADP RIBOSYLATION FACTOR-RELATED"/>
    <property type="match status" value="1"/>
</dbReference>
<organism evidence="14 15">
    <name type="scientific">Didymodactylos carnosus</name>
    <dbReference type="NCBI Taxonomy" id="1234261"/>
    <lineage>
        <taxon>Eukaryota</taxon>
        <taxon>Metazoa</taxon>
        <taxon>Spiralia</taxon>
        <taxon>Gnathifera</taxon>
        <taxon>Rotifera</taxon>
        <taxon>Eurotatoria</taxon>
        <taxon>Bdelloidea</taxon>
        <taxon>Philodinida</taxon>
        <taxon>Philodinidae</taxon>
        <taxon>Didymodactylos</taxon>
    </lineage>
</organism>
<dbReference type="Proteomes" id="UP000682733">
    <property type="component" value="Unassembled WGS sequence"/>
</dbReference>
<dbReference type="GO" id="GO:0005794">
    <property type="term" value="C:Golgi apparatus"/>
    <property type="evidence" value="ECO:0007669"/>
    <property type="project" value="UniProtKB-SubCell"/>
</dbReference>
<feature type="non-terminal residue" evidence="14">
    <location>
        <position position="1"/>
    </location>
</feature>
<comment type="subcellular location">
    <subcellularLocation>
        <location evidence="1">Golgi apparatus</location>
    </subcellularLocation>
</comment>
<evidence type="ECO:0000256" key="9">
    <source>
        <dbReference type="ARBA" id="ARBA00023134"/>
    </source>
</evidence>
<comment type="similarity">
    <text evidence="2">Belongs to the small GTPase superfamily. Arf family.</text>
</comment>
<dbReference type="PROSITE" id="PS51417">
    <property type="entry name" value="ARF"/>
    <property type="match status" value="1"/>
</dbReference>
<dbReference type="GO" id="GO:0046872">
    <property type="term" value="F:metal ion binding"/>
    <property type="evidence" value="ECO:0007669"/>
    <property type="project" value="UniProtKB-KW"/>
</dbReference>
<sequence length="176" mass="20248">HSQLDTRTIFDVIKSAKGVEIVPTIEIISVEDIALEAMNDGGRSSVRVAVQKFYYRDTYGLIFVVDSTDRERIDEARDTLYQLLNEEELRNKPILIFANKQDLSNSMSFDEIRDKLNLTKLDGNTKWHLQLVRATQNEDLQEGLKWLGNSMAEKFDLMKPIIDTLNDAQTIKKDLI</sequence>
<gene>
    <name evidence="13" type="ORF">OVA965_LOCUS15674</name>
    <name evidence="14" type="ORF">TMI583_LOCUS15681</name>
</gene>
<evidence type="ECO:0000256" key="6">
    <source>
        <dbReference type="ARBA" id="ARBA00022892"/>
    </source>
</evidence>
<evidence type="ECO:0000256" key="12">
    <source>
        <dbReference type="PIRSR" id="PIRSR606689-2"/>
    </source>
</evidence>
<feature type="binding site" evidence="11">
    <location>
        <begin position="99"/>
        <end position="102"/>
    </location>
    <ligand>
        <name>GTP</name>
        <dbReference type="ChEBI" id="CHEBI:37565"/>
    </ligand>
</feature>
<keyword evidence="5 11" id="KW-0547">Nucleotide-binding</keyword>
<evidence type="ECO:0000256" key="5">
    <source>
        <dbReference type="ARBA" id="ARBA00022741"/>
    </source>
</evidence>
<keyword evidence="12" id="KW-0460">Magnesium</keyword>
<dbReference type="FunFam" id="3.40.50.300:FF:003500">
    <property type="entry name" value="ADP-ribosylation factor 1"/>
    <property type="match status" value="1"/>
</dbReference>
<dbReference type="InterPro" id="IPR024156">
    <property type="entry name" value="Small_GTPase_ARF"/>
</dbReference>
<evidence type="ECO:0000256" key="8">
    <source>
        <dbReference type="ARBA" id="ARBA00023034"/>
    </source>
</evidence>
<evidence type="ECO:0000256" key="11">
    <source>
        <dbReference type="PIRSR" id="PIRSR606689-1"/>
    </source>
</evidence>
<keyword evidence="10" id="KW-0449">Lipoprotein</keyword>
<evidence type="ECO:0000256" key="7">
    <source>
        <dbReference type="ARBA" id="ARBA00022927"/>
    </source>
</evidence>
<evidence type="ECO:0000313" key="14">
    <source>
        <dbReference type="EMBL" id="CAF3792965.1"/>
    </source>
</evidence>
<comment type="caution">
    <text evidence="14">The sequence shown here is derived from an EMBL/GenBank/DDBJ whole genome shotgun (WGS) entry which is preliminary data.</text>
</comment>
<dbReference type="InterPro" id="IPR027417">
    <property type="entry name" value="P-loop_NTPase"/>
</dbReference>
<evidence type="ECO:0008006" key="16">
    <source>
        <dbReference type="Google" id="ProtNLM"/>
    </source>
</evidence>
<keyword evidence="9 11" id="KW-0342">GTP-binding</keyword>
<dbReference type="SMART" id="SM00178">
    <property type="entry name" value="SAR"/>
    <property type="match status" value="1"/>
</dbReference>
<keyword evidence="6" id="KW-0931">ER-Golgi transport</keyword>
<keyword evidence="3" id="KW-0813">Transport</keyword>
<reference evidence="14" key="1">
    <citation type="submission" date="2021-02" db="EMBL/GenBank/DDBJ databases">
        <authorList>
            <person name="Nowell W R."/>
        </authorList>
    </citation>
    <scope>NUCLEOTIDE SEQUENCE</scope>
</reference>
<dbReference type="EMBL" id="CAJNOK010007104">
    <property type="protein sequence ID" value="CAF1024517.1"/>
    <property type="molecule type" value="Genomic_DNA"/>
</dbReference>